<sequence>MLFVSGVAIQILLGADQGDQVIQCRTNQCSVIQQRAADDRIIAITLNGTGHMHYVRLKVTDTGLTNLLRHFSSGIVGWIVATHWSLGIPHPDMALRKQSREGGSNIFDTLVQHAVEHQINFVVPTVTHYPQRQRKTVTANAAESAFGLCALHVNYDTHYFWPFMMASLRAFSIVRPRWVSGA</sequence>
<proteinExistence type="predicted"/>
<dbReference type="Proteomes" id="UP000050523">
    <property type="component" value="Unassembled WGS sequence"/>
</dbReference>
<comment type="caution">
    <text evidence="1">The sequence shown here is derived from an EMBL/GenBank/DDBJ whole genome shotgun (WGS) entry which is preliminary data.</text>
</comment>
<protein>
    <submittedName>
        <fullName evidence="1">Uncharacterized protein</fullName>
    </submittedName>
</protein>
<accession>A0AA40TUM4</accession>
<reference evidence="1 2" key="1">
    <citation type="submission" date="2015-09" db="EMBL/GenBank/DDBJ databases">
        <title>Genome announcement of multiple Pseudomonas syringae strains.</title>
        <authorList>
            <person name="Thakur S."/>
            <person name="Wang P.W."/>
            <person name="Gong Y."/>
            <person name="Weir B.S."/>
            <person name="Guttman D.S."/>
        </authorList>
    </citation>
    <scope>NUCLEOTIDE SEQUENCE [LARGE SCALE GENOMIC DNA]</scope>
    <source>
        <strain evidence="1 2">ICMP9151</strain>
    </source>
</reference>
<evidence type="ECO:0000313" key="2">
    <source>
        <dbReference type="Proteomes" id="UP000050523"/>
    </source>
</evidence>
<evidence type="ECO:0000313" key="1">
    <source>
        <dbReference type="EMBL" id="KPY99125.1"/>
    </source>
</evidence>
<organism evidence="1 2">
    <name type="scientific">Pseudomonas tremae</name>
    <dbReference type="NCBI Taxonomy" id="200454"/>
    <lineage>
        <taxon>Bacteria</taxon>
        <taxon>Pseudomonadati</taxon>
        <taxon>Pseudomonadota</taxon>
        <taxon>Gammaproteobacteria</taxon>
        <taxon>Pseudomonadales</taxon>
        <taxon>Pseudomonadaceae</taxon>
        <taxon>Pseudomonas</taxon>
    </lineage>
</organism>
<gene>
    <name evidence="1" type="ORF">ALO43_200386</name>
</gene>
<dbReference type="AlphaFoldDB" id="A0AA40TUM4"/>
<dbReference type="EMBL" id="LJRO01000226">
    <property type="protein sequence ID" value="KPY99125.1"/>
    <property type="molecule type" value="Genomic_DNA"/>
</dbReference>
<name>A0AA40TUM4_9PSED</name>